<dbReference type="Pfam" id="PF00535">
    <property type="entry name" value="Glycos_transf_2"/>
    <property type="match status" value="1"/>
</dbReference>
<dbReference type="GO" id="GO:0016758">
    <property type="term" value="F:hexosyltransferase activity"/>
    <property type="evidence" value="ECO:0007669"/>
    <property type="project" value="UniProtKB-ARBA"/>
</dbReference>
<feature type="domain" description="Glycosyltransferase 2-like" evidence="1">
    <location>
        <begin position="4"/>
        <end position="106"/>
    </location>
</feature>
<dbReference type="PANTHER" id="PTHR22916">
    <property type="entry name" value="GLYCOSYLTRANSFERASE"/>
    <property type="match status" value="1"/>
</dbReference>
<evidence type="ECO:0000313" key="2">
    <source>
        <dbReference type="EMBL" id="XBP96444.1"/>
    </source>
</evidence>
<name>A0AAU8HP35_9ACTN</name>
<dbReference type="AlphaFoldDB" id="A0AAU8HP35"/>
<dbReference type="SUPFAM" id="SSF53448">
    <property type="entry name" value="Nucleotide-diphospho-sugar transferases"/>
    <property type="match status" value="1"/>
</dbReference>
<organism evidence="3">
    <name type="scientific">Micromonospora sp. CCTCC AA 2012012</name>
    <dbReference type="NCBI Taxonomy" id="3111921"/>
    <lineage>
        <taxon>Bacteria</taxon>
        <taxon>Bacillati</taxon>
        <taxon>Actinomycetota</taxon>
        <taxon>Actinomycetes</taxon>
        <taxon>Micromonosporales</taxon>
        <taxon>Micromonosporaceae</taxon>
        <taxon>Micromonospora</taxon>
    </lineage>
</organism>
<evidence type="ECO:0000259" key="1">
    <source>
        <dbReference type="Pfam" id="PF00535"/>
    </source>
</evidence>
<dbReference type="InterPro" id="IPR001173">
    <property type="entry name" value="Glyco_trans_2-like"/>
</dbReference>
<dbReference type="Gene3D" id="3.90.550.10">
    <property type="entry name" value="Spore Coat Polysaccharide Biosynthesis Protein SpsA, Chain A"/>
    <property type="match status" value="1"/>
</dbReference>
<dbReference type="PANTHER" id="PTHR22916:SF3">
    <property type="entry name" value="UDP-GLCNAC:BETAGAL BETA-1,3-N-ACETYLGLUCOSAMINYLTRANSFERASE-LIKE PROTEIN 1"/>
    <property type="match status" value="1"/>
</dbReference>
<reference evidence="3" key="2">
    <citation type="submission" date="2024-06" db="EMBL/GenBank/DDBJ databases">
        <title>Micromonospora mangrovi CCTCC AA 2012012 genome sequences.</title>
        <authorList>
            <person name="Gao J."/>
        </authorList>
    </citation>
    <scope>NUCLEOTIDE SEQUENCE</scope>
    <source>
        <strain evidence="3">CCTCC AA 2012012</strain>
    </source>
</reference>
<dbReference type="EMBL" id="CP159342">
    <property type="protein sequence ID" value="XCH77149.1"/>
    <property type="molecule type" value="Genomic_DNA"/>
</dbReference>
<evidence type="ECO:0000313" key="3">
    <source>
        <dbReference type="EMBL" id="XCH77149.1"/>
    </source>
</evidence>
<gene>
    <name evidence="3" type="ORF">ABUL08_14005</name>
    <name evidence="2" type="ORF">VK199_13945</name>
</gene>
<reference evidence="2" key="1">
    <citation type="submission" date="2024-01" db="EMBL/GenBank/DDBJ databases">
        <title>The genome sequence of Micromonospora mangrovi CCTCC AA 2012012.</title>
        <authorList>
            <person name="Gao J."/>
        </authorList>
    </citation>
    <scope>NUCLEOTIDE SEQUENCE</scope>
    <source>
        <strain evidence="2">CCTCC AA 2012012</strain>
    </source>
</reference>
<dbReference type="InterPro" id="IPR029044">
    <property type="entry name" value="Nucleotide-diphossugar_trans"/>
</dbReference>
<dbReference type="EMBL" id="CP157762">
    <property type="protein sequence ID" value="XBP96444.1"/>
    <property type="molecule type" value="Genomic_DNA"/>
</dbReference>
<proteinExistence type="predicted"/>
<sequence>MKISILSPVYNEERHVEEMIDSVRAQSHRDWELVFVDDGSTDRTLELISAAAAADARIRVAGQGVRMGNVRAFNTAYAASTGDVVVLLAGDDVIPVDSLRHRAAAFAGVPLTDLVVAFFKLRTFSSNPQWDGMVLPRGDAASKSGGSITMTRPLADLVFPIDESLSAEDLWLGHAAEALASRVIELPHVVLHYRMHEGNSHQRAEGFEKMNESTRRRHEAYRALLGSSRLNLPETSRRLLEELWRAEEARYAGRTTRVLFGPDLPLIDRLALASMSDPLFYRIRSRYFKLLSGRRGR</sequence>
<dbReference type="RefSeq" id="WP_350938177.1">
    <property type="nucleotide sequence ID" value="NZ_CP157762.1"/>
</dbReference>
<protein>
    <submittedName>
        <fullName evidence="3">Glycosyltransferase</fullName>
    </submittedName>
</protein>
<accession>A0AAU8HP35</accession>